<evidence type="ECO:0000256" key="1">
    <source>
        <dbReference type="ARBA" id="ARBA00001974"/>
    </source>
</evidence>
<comment type="similarity">
    <text evidence="2 7">Belongs to the acyl-CoA dehydrogenase family.</text>
</comment>
<evidence type="ECO:0000256" key="3">
    <source>
        <dbReference type="ARBA" id="ARBA00011738"/>
    </source>
</evidence>
<dbReference type="InterPro" id="IPR046373">
    <property type="entry name" value="Acyl-CoA_Oxase/DH_mid-dom_sf"/>
</dbReference>
<dbReference type="STRING" id="402385.SAMN05421848_1949"/>
<feature type="domain" description="Acyl-CoA dehydrogenase/oxidase N-terminal" evidence="10">
    <location>
        <begin position="9"/>
        <end position="125"/>
    </location>
</feature>
<name>A0A1I1KGF2_9GAMM</name>
<dbReference type="RefSeq" id="WP_090133445.1">
    <property type="nucleotide sequence ID" value="NZ_FOLY01000004.1"/>
</dbReference>
<evidence type="ECO:0000313" key="12">
    <source>
        <dbReference type="Proteomes" id="UP000199046"/>
    </source>
</evidence>
<evidence type="ECO:0000259" key="10">
    <source>
        <dbReference type="Pfam" id="PF02771"/>
    </source>
</evidence>
<dbReference type="OrthoDB" id="9770681at2"/>
<dbReference type="GO" id="GO:0005737">
    <property type="term" value="C:cytoplasm"/>
    <property type="evidence" value="ECO:0007669"/>
    <property type="project" value="TreeGrafter"/>
</dbReference>
<evidence type="ECO:0000256" key="4">
    <source>
        <dbReference type="ARBA" id="ARBA00022630"/>
    </source>
</evidence>
<keyword evidence="4 7" id="KW-0285">Flavoprotein</keyword>
<evidence type="ECO:0000259" key="8">
    <source>
        <dbReference type="Pfam" id="PF00441"/>
    </source>
</evidence>
<dbReference type="InterPro" id="IPR037069">
    <property type="entry name" value="AcylCoA_DH/ox_N_sf"/>
</dbReference>
<dbReference type="Gene3D" id="1.10.540.10">
    <property type="entry name" value="Acyl-CoA dehydrogenase/oxidase, N-terminal domain"/>
    <property type="match status" value="1"/>
</dbReference>
<keyword evidence="12" id="KW-1185">Reference proteome</keyword>
<dbReference type="InterPro" id="IPR009075">
    <property type="entry name" value="AcylCo_DH/oxidase_C"/>
</dbReference>
<evidence type="ECO:0000259" key="9">
    <source>
        <dbReference type="Pfam" id="PF02770"/>
    </source>
</evidence>
<dbReference type="PANTHER" id="PTHR48083">
    <property type="entry name" value="MEDIUM-CHAIN SPECIFIC ACYL-COA DEHYDROGENASE, MITOCHONDRIAL-RELATED"/>
    <property type="match status" value="1"/>
</dbReference>
<dbReference type="SUPFAM" id="SSF47203">
    <property type="entry name" value="Acyl-CoA dehydrogenase C-terminal domain-like"/>
    <property type="match status" value="1"/>
</dbReference>
<evidence type="ECO:0000256" key="5">
    <source>
        <dbReference type="ARBA" id="ARBA00022827"/>
    </source>
</evidence>
<organism evidence="11 12">
    <name type="scientific">Kushneria avicenniae</name>
    <dbReference type="NCBI Taxonomy" id="402385"/>
    <lineage>
        <taxon>Bacteria</taxon>
        <taxon>Pseudomonadati</taxon>
        <taxon>Pseudomonadota</taxon>
        <taxon>Gammaproteobacteria</taxon>
        <taxon>Oceanospirillales</taxon>
        <taxon>Halomonadaceae</taxon>
        <taxon>Kushneria</taxon>
    </lineage>
</organism>
<dbReference type="GO" id="GO:0003995">
    <property type="term" value="F:acyl-CoA dehydrogenase activity"/>
    <property type="evidence" value="ECO:0007669"/>
    <property type="project" value="TreeGrafter"/>
</dbReference>
<dbReference type="InterPro" id="IPR013786">
    <property type="entry name" value="AcylCoA_DH/ox_N"/>
</dbReference>
<comment type="subunit">
    <text evidence="3">Homodimer.</text>
</comment>
<proteinExistence type="inferred from homology"/>
<dbReference type="Gene3D" id="1.20.140.10">
    <property type="entry name" value="Butyryl-CoA Dehydrogenase, subunit A, domain 3"/>
    <property type="match status" value="1"/>
</dbReference>
<evidence type="ECO:0000256" key="6">
    <source>
        <dbReference type="ARBA" id="ARBA00023002"/>
    </source>
</evidence>
<dbReference type="GO" id="GO:0033539">
    <property type="term" value="P:fatty acid beta-oxidation using acyl-CoA dehydrogenase"/>
    <property type="evidence" value="ECO:0007669"/>
    <property type="project" value="TreeGrafter"/>
</dbReference>
<dbReference type="AlphaFoldDB" id="A0A1I1KGF2"/>
<gene>
    <name evidence="11" type="ORF">SAMN05421848_1949</name>
</gene>
<feature type="domain" description="Acyl-CoA dehydrogenase/oxidase C-terminal" evidence="8">
    <location>
        <begin position="240"/>
        <end position="387"/>
    </location>
</feature>
<dbReference type="EMBL" id="FOLY01000004">
    <property type="protein sequence ID" value="SFC59731.1"/>
    <property type="molecule type" value="Genomic_DNA"/>
</dbReference>
<keyword evidence="6 7" id="KW-0560">Oxidoreductase</keyword>
<dbReference type="InterPro" id="IPR009100">
    <property type="entry name" value="AcylCoA_DH/oxidase_NM_dom_sf"/>
</dbReference>
<keyword evidence="5 7" id="KW-0274">FAD</keyword>
<dbReference type="InterPro" id="IPR036250">
    <property type="entry name" value="AcylCo_DH-like_C"/>
</dbReference>
<evidence type="ECO:0000313" key="11">
    <source>
        <dbReference type="EMBL" id="SFC59731.1"/>
    </source>
</evidence>
<protein>
    <submittedName>
        <fullName evidence="11">Acyl-CoA dehydrogenase</fullName>
    </submittedName>
</protein>
<dbReference type="PANTHER" id="PTHR48083:SF13">
    <property type="entry name" value="ACYL-COA DEHYDROGENASE FAMILY MEMBER 11"/>
    <property type="match status" value="1"/>
</dbReference>
<dbReference type="InterPro" id="IPR050741">
    <property type="entry name" value="Acyl-CoA_dehydrogenase"/>
</dbReference>
<reference evidence="12" key="1">
    <citation type="submission" date="2016-10" db="EMBL/GenBank/DDBJ databases">
        <authorList>
            <person name="Varghese N."/>
            <person name="Submissions S."/>
        </authorList>
    </citation>
    <scope>NUCLEOTIDE SEQUENCE [LARGE SCALE GENOMIC DNA]</scope>
    <source>
        <strain evidence="12">DSM 23439</strain>
    </source>
</reference>
<dbReference type="InterPro" id="IPR006091">
    <property type="entry name" value="Acyl-CoA_Oxase/DH_mid-dom"/>
</dbReference>
<dbReference type="Gene3D" id="2.40.110.10">
    <property type="entry name" value="Butyryl-CoA Dehydrogenase, subunit A, domain 2"/>
    <property type="match status" value="1"/>
</dbReference>
<comment type="cofactor">
    <cofactor evidence="1 7">
        <name>FAD</name>
        <dbReference type="ChEBI" id="CHEBI:57692"/>
    </cofactor>
</comment>
<accession>A0A1I1KGF2</accession>
<dbReference type="Pfam" id="PF02770">
    <property type="entry name" value="Acyl-CoA_dh_M"/>
    <property type="match status" value="1"/>
</dbReference>
<dbReference type="Pfam" id="PF02771">
    <property type="entry name" value="Acyl-CoA_dh_N"/>
    <property type="match status" value="1"/>
</dbReference>
<dbReference type="Proteomes" id="UP000199046">
    <property type="component" value="Unassembled WGS sequence"/>
</dbReference>
<evidence type="ECO:0000256" key="2">
    <source>
        <dbReference type="ARBA" id="ARBA00009347"/>
    </source>
</evidence>
<sequence>MDFSLPRDIEQYRQRISAFVEERILPLEQDRANFDEHENIVDHHLKRLRGEVKDAGLWSPQMPRYRGGMGLSMVGMAACYEAMNRSIFGPVCFNAVAPDDGNMMVLEKVATEAQKTRWLQPIVDGRVRSAFALTEPHPGAGSDMAGMMQTRAERRGDRWVINGHKWFITGAGLAEHFMLVARTSDDARKGLTVFLFHRDQPGWEIKRRIPIMGPEEHGGHCELIFDGLEIPDDQVLLGVGEGMKVAQTRLAPARLTHCMRWLGLARRAMEEALGHVETRQAFGSVLADNQSIQTSLGEVAMEIEIGRTLVMKAAWALDQGSFARKEISMAKVAVSNVLNKAVDVAIQVHGARGYSQDTVLEWIYRYARQARIVDGATEVHQMLMARMLRSEGNDFWRWEVAGE</sequence>
<evidence type="ECO:0000256" key="7">
    <source>
        <dbReference type="RuleBase" id="RU362125"/>
    </source>
</evidence>
<dbReference type="SUPFAM" id="SSF56645">
    <property type="entry name" value="Acyl-CoA dehydrogenase NM domain-like"/>
    <property type="match status" value="1"/>
</dbReference>
<dbReference type="Pfam" id="PF00441">
    <property type="entry name" value="Acyl-CoA_dh_1"/>
    <property type="match status" value="1"/>
</dbReference>
<feature type="domain" description="Acyl-CoA oxidase/dehydrogenase middle" evidence="9">
    <location>
        <begin position="130"/>
        <end position="226"/>
    </location>
</feature>
<dbReference type="GO" id="GO:0050660">
    <property type="term" value="F:flavin adenine dinucleotide binding"/>
    <property type="evidence" value="ECO:0007669"/>
    <property type="project" value="InterPro"/>
</dbReference>